<reference evidence="3" key="1">
    <citation type="journal article" date="2023" name="Int. J. Syst. Evol. Microbiol.">
        <title>Sinisalibacter aestuarii sp. nov., isolated from estuarine sediment of the Arakawa River.</title>
        <authorList>
            <person name="Arafat S.T."/>
            <person name="Hirano S."/>
            <person name="Sato A."/>
            <person name="Takeuchi K."/>
            <person name="Yasuda T."/>
            <person name="Terahara T."/>
            <person name="Hamada M."/>
            <person name="Kobayashi T."/>
        </authorList>
    </citation>
    <scope>NUCLEOTIDE SEQUENCE</scope>
    <source>
        <strain evidence="3">B-399</strain>
    </source>
</reference>
<sequence length="254" mass="27350">MLATQSFGTDASRPPILIVHGLFGSGRNWGVIAKRLSETRRVVTADLRNHGDSPRAESQTYPEMAEDLAGVIGAIGGEADVIGHSMGGKSAMVLALTRPALVRRLLVADIAPVPYTHGDSHRGLIAAMRGLDLAAITTRGEADRALAADIPTEAIRAFLLQSLDVKAKRWKLNLEVLDRELDTVLSFPEIGGQFDGPALFLAGAESDYVRPEHRPRIKALFPNAKQAKLPGTGHWLHAEKPRDFEATARAFLGG</sequence>
<dbReference type="PANTHER" id="PTHR46118">
    <property type="entry name" value="PROTEIN ABHD11"/>
    <property type="match status" value="1"/>
</dbReference>
<accession>A0ABQ5LSW3</accession>
<dbReference type="Pfam" id="PF00561">
    <property type="entry name" value="Abhydrolase_1"/>
    <property type="match status" value="1"/>
</dbReference>
<dbReference type="Proteomes" id="UP001144205">
    <property type="component" value="Unassembled WGS sequence"/>
</dbReference>
<dbReference type="EMBL" id="BROH01000005">
    <property type="protein sequence ID" value="GKY88084.1"/>
    <property type="molecule type" value="Genomic_DNA"/>
</dbReference>
<dbReference type="InterPro" id="IPR000073">
    <property type="entry name" value="AB_hydrolase_1"/>
</dbReference>
<dbReference type="RefSeq" id="WP_281842112.1">
    <property type="nucleotide sequence ID" value="NZ_BROH01000005.1"/>
</dbReference>
<evidence type="ECO:0000259" key="2">
    <source>
        <dbReference type="Pfam" id="PF00561"/>
    </source>
</evidence>
<dbReference type="SUPFAM" id="SSF53474">
    <property type="entry name" value="alpha/beta-Hydrolases"/>
    <property type="match status" value="1"/>
</dbReference>
<protein>
    <submittedName>
        <fullName evidence="3">Esterase</fullName>
    </submittedName>
</protein>
<proteinExistence type="predicted"/>
<dbReference type="Gene3D" id="3.40.50.1820">
    <property type="entry name" value="alpha/beta hydrolase"/>
    <property type="match status" value="1"/>
</dbReference>
<keyword evidence="4" id="KW-1185">Reference proteome</keyword>
<evidence type="ECO:0000313" key="4">
    <source>
        <dbReference type="Proteomes" id="UP001144205"/>
    </source>
</evidence>
<keyword evidence="1" id="KW-0378">Hydrolase</keyword>
<comment type="caution">
    <text evidence="3">The sequence shown here is derived from an EMBL/GenBank/DDBJ whole genome shotgun (WGS) entry which is preliminary data.</text>
</comment>
<organism evidence="3 4">
    <name type="scientific">Sinisalibacter aestuarii</name>
    <dbReference type="NCBI Taxonomy" id="2949426"/>
    <lineage>
        <taxon>Bacteria</taxon>
        <taxon>Pseudomonadati</taxon>
        <taxon>Pseudomonadota</taxon>
        <taxon>Alphaproteobacteria</taxon>
        <taxon>Rhodobacterales</taxon>
        <taxon>Roseobacteraceae</taxon>
        <taxon>Sinisalibacter</taxon>
    </lineage>
</organism>
<evidence type="ECO:0000313" key="3">
    <source>
        <dbReference type="EMBL" id="GKY88084.1"/>
    </source>
</evidence>
<gene>
    <name evidence="3" type="ORF">STA1M1_19530</name>
</gene>
<evidence type="ECO:0000256" key="1">
    <source>
        <dbReference type="ARBA" id="ARBA00022801"/>
    </source>
</evidence>
<name>A0ABQ5LSW3_9RHOB</name>
<dbReference type="PANTHER" id="PTHR46118:SF4">
    <property type="entry name" value="PROTEIN ABHD11"/>
    <property type="match status" value="1"/>
</dbReference>
<dbReference type="InterPro" id="IPR029058">
    <property type="entry name" value="AB_hydrolase_fold"/>
</dbReference>
<feature type="domain" description="AB hydrolase-1" evidence="2">
    <location>
        <begin position="14"/>
        <end position="241"/>
    </location>
</feature>